<feature type="transmembrane region" description="Helical" evidence="13">
    <location>
        <begin position="297"/>
        <end position="322"/>
    </location>
</feature>
<evidence type="ECO:0000256" key="4">
    <source>
        <dbReference type="ARBA" id="ARBA00022679"/>
    </source>
</evidence>
<dbReference type="Proteomes" id="UP001597180">
    <property type="component" value="Unassembled WGS sequence"/>
</dbReference>
<dbReference type="Gene3D" id="6.10.340.10">
    <property type="match status" value="1"/>
</dbReference>
<dbReference type="InterPro" id="IPR010559">
    <property type="entry name" value="Sig_transdc_His_kin_internal"/>
</dbReference>
<dbReference type="SUPFAM" id="SSF55874">
    <property type="entry name" value="ATPase domain of HSP90 chaperone/DNA topoisomerase II/histidine kinase"/>
    <property type="match status" value="1"/>
</dbReference>
<dbReference type="EMBL" id="JBHTLU010000045">
    <property type="protein sequence ID" value="MFD1224413.1"/>
    <property type="molecule type" value="Genomic_DNA"/>
</dbReference>
<feature type="transmembrane region" description="Helical" evidence="13">
    <location>
        <begin position="15"/>
        <end position="35"/>
    </location>
</feature>
<evidence type="ECO:0000256" key="1">
    <source>
        <dbReference type="ARBA" id="ARBA00004651"/>
    </source>
</evidence>
<feature type="coiled-coil region" evidence="12">
    <location>
        <begin position="359"/>
        <end position="391"/>
    </location>
</feature>
<keyword evidence="3" id="KW-0597">Phosphoprotein</keyword>
<keyword evidence="5 13" id="KW-0812">Transmembrane</keyword>
<dbReference type="SUPFAM" id="SSF158472">
    <property type="entry name" value="HAMP domain-like"/>
    <property type="match status" value="1"/>
</dbReference>
<keyword evidence="10" id="KW-0902">Two-component regulatory system</keyword>
<keyword evidence="11 13" id="KW-0472">Membrane</keyword>
<keyword evidence="4 15" id="KW-0808">Transferase</keyword>
<keyword evidence="7 15" id="KW-0418">Kinase</keyword>
<comment type="caution">
    <text evidence="15">The sequence shown here is derived from an EMBL/GenBank/DDBJ whole genome shotgun (WGS) entry which is preliminary data.</text>
</comment>
<dbReference type="Gene3D" id="3.30.565.10">
    <property type="entry name" value="Histidine kinase-like ATPase, C-terminal domain"/>
    <property type="match status" value="1"/>
</dbReference>
<dbReference type="InterPro" id="IPR036890">
    <property type="entry name" value="HATPase_C_sf"/>
</dbReference>
<proteinExistence type="predicted"/>
<keyword evidence="9 13" id="KW-1133">Transmembrane helix</keyword>
<accession>A0ABW3UUK3</accession>
<evidence type="ECO:0000256" key="3">
    <source>
        <dbReference type="ARBA" id="ARBA00022553"/>
    </source>
</evidence>
<evidence type="ECO:0000259" key="14">
    <source>
        <dbReference type="PROSITE" id="PS50885"/>
    </source>
</evidence>
<dbReference type="Pfam" id="PF06580">
    <property type="entry name" value="His_kinase"/>
    <property type="match status" value="1"/>
</dbReference>
<evidence type="ECO:0000256" key="12">
    <source>
        <dbReference type="SAM" id="Coils"/>
    </source>
</evidence>
<evidence type="ECO:0000256" key="11">
    <source>
        <dbReference type="ARBA" id="ARBA00023136"/>
    </source>
</evidence>
<keyword evidence="12" id="KW-0175">Coiled coil</keyword>
<protein>
    <submittedName>
        <fullName evidence="15">Sensor histidine kinase</fullName>
        <ecNumber evidence="15">2.7.13.3</ecNumber>
    </submittedName>
</protein>
<keyword evidence="2" id="KW-1003">Cell membrane</keyword>
<evidence type="ECO:0000256" key="13">
    <source>
        <dbReference type="SAM" id="Phobius"/>
    </source>
</evidence>
<keyword evidence="16" id="KW-1185">Reference proteome</keyword>
<evidence type="ECO:0000256" key="7">
    <source>
        <dbReference type="ARBA" id="ARBA00022777"/>
    </source>
</evidence>
<evidence type="ECO:0000256" key="6">
    <source>
        <dbReference type="ARBA" id="ARBA00022741"/>
    </source>
</evidence>
<dbReference type="InterPro" id="IPR050640">
    <property type="entry name" value="Bact_2-comp_sensor_kinase"/>
</dbReference>
<evidence type="ECO:0000256" key="10">
    <source>
        <dbReference type="ARBA" id="ARBA00023012"/>
    </source>
</evidence>
<dbReference type="Pfam" id="PF00672">
    <property type="entry name" value="HAMP"/>
    <property type="match status" value="1"/>
</dbReference>
<reference evidence="16" key="1">
    <citation type="journal article" date="2019" name="Int. J. Syst. Evol. Microbiol.">
        <title>The Global Catalogue of Microorganisms (GCM) 10K type strain sequencing project: providing services to taxonomists for standard genome sequencing and annotation.</title>
        <authorList>
            <consortium name="The Broad Institute Genomics Platform"/>
            <consortium name="The Broad Institute Genome Sequencing Center for Infectious Disease"/>
            <person name="Wu L."/>
            <person name="Ma J."/>
        </authorList>
    </citation>
    <scope>NUCLEOTIDE SEQUENCE [LARGE SCALE GENOMIC DNA]</scope>
    <source>
        <strain evidence="16">CCUG 53270</strain>
    </source>
</reference>
<evidence type="ECO:0000256" key="2">
    <source>
        <dbReference type="ARBA" id="ARBA00022475"/>
    </source>
</evidence>
<evidence type="ECO:0000256" key="8">
    <source>
        <dbReference type="ARBA" id="ARBA00022840"/>
    </source>
</evidence>
<dbReference type="EC" id="2.7.13.3" evidence="15"/>
<sequence length="600" mass="68750">MIRHYLHKYPFKHRLRIAFALMIILSVLTVGWTTYQISAKVVQDNALKLSQDALNKSSQAFDEKLNHVALSLMTLVISSSYEQAMKDVVTGNNSNYFAHYAALQTPFMQLKLNERLLQSVLLTTPIGDFYPADAPRQAQNHFVDTPMYDRIREERHAIWIEGHKDPFFAGEVPVLSLVINAISSFVVPESYIIVNLREEGLLHFLTDNINEWREGVTIMKEDGTPVFMQKPYLYGDMLKEPEFRERIGSKAQGAFNYAFQGETYLVNFVKSTVDNKWTYISVKPTDELMSQANGIKWATLLVMIVCIIIGFLVSNALSTLLANPLTKLQKLMRRAGDNDLGVRFESGGNDEVAQVGKQFNRMLEQIAQLIEANHRVEKDKHKAEIKALQAQIDPHFLYNTLNTIYWKTQLKKSDEVGRMVMSLSRMFQLGLNNGKELTTIKKELLHVEQYLSLQQRCYENLFEYRIEAPQDEDIQQHSILKVLLQPLVENSILHGFKDKQTGGLIIVRLEPVEDHLIFTIEDNGHGMDEEQLRAIRQAAESSDSYALHNIVERLKLYYEDEASMTIHSTPGLGTIVTLRIPWDRGGADDGFDDDQNDRYR</sequence>
<comment type="subcellular location">
    <subcellularLocation>
        <location evidence="1">Cell membrane</location>
        <topology evidence="1">Multi-pass membrane protein</topology>
    </subcellularLocation>
</comment>
<keyword evidence="8" id="KW-0067">ATP-binding</keyword>
<dbReference type="InterPro" id="IPR003594">
    <property type="entry name" value="HATPase_dom"/>
</dbReference>
<dbReference type="SMART" id="SM00304">
    <property type="entry name" value="HAMP"/>
    <property type="match status" value="1"/>
</dbReference>
<organism evidence="15 16">
    <name type="scientific">Paenibacillus vulneris</name>
    <dbReference type="NCBI Taxonomy" id="1133364"/>
    <lineage>
        <taxon>Bacteria</taxon>
        <taxon>Bacillati</taxon>
        <taxon>Bacillota</taxon>
        <taxon>Bacilli</taxon>
        <taxon>Bacillales</taxon>
        <taxon>Paenibacillaceae</taxon>
        <taxon>Paenibacillus</taxon>
    </lineage>
</organism>
<name>A0ABW3UUK3_9BACL</name>
<dbReference type="PANTHER" id="PTHR34220:SF11">
    <property type="entry name" value="SENSOR PROTEIN KINASE HPTS"/>
    <property type="match status" value="1"/>
</dbReference>
<evidence type="ECO:0000256" key="9">
    <source>
        <dbReference type="ARBA" id="ARBA00022989"/>
    </source>
</evidence>
<dbReference type="PROSITE" id="PS50885">
    <property type="entry name" value="HAMP"/>
    <property type="match status" value="1"/>
</dbReference>
<dbReference type="InterPro" id="IPR003660">
    <property type="entry name" value="HAMP_dom"/>
</dbReference>
<evidence type="ECO:0000256" key="5">
    <source>
        <dbReference type="ARBA" id="ARBA00022692"/>
    </source>
</evidence>
<evidence type="ECO:0000313" key="16">
    <source>
        <dbReference type="Proteomes" id="UP001597180"/>
    </source>
</evidence>
<evidence type="ECO:0000313" key="15">
    <source>
        <dbReference type="EMBL" id="MFD1224413.1"/>
    </source>
</evidence>
<feature type="domain" description="HAMP" evidence="14">
    <location>
        <begin position="319"/>
        <end position="371"/>
    </location>
</feature>
<dbReference type="RefSeq" id="WP_345586527.1">
    <property type="nucleotide sequence ID" value="NZ_BAABJG010000004.1"/>
</dbReference>
<dbReference type="GO" id="GO:0004673">
    <property type="term" value="F:protein histidine kinase activity"/>
    <property type="evidence" value="ECO:0007669"/>
    <property type="project" value="UniProtKB-EC"/>
</dbReference>
<keyword evidence="6" id="KW-0547">Nucleotide-binding</keyword>
<dbReference type="CDD" id="cd06225">
    <property type="entry name" value="HAMP"/>
    <property type="match status" value="1"/>
</dbReference>
<gene>
    <name evidence="15" type="ORF">ACFQ4B_30330</name>
</gene>
<dbReference type="Pfam" id="PF02518">
    <property type="entry name" value="HATPase_c"/>
    <property type="match status" value="1"/>
</dbReference>
<dbReference type="PANTHER" id="PTHR34220">
    <property type="entry name" value="SENSOR HISTIDINE KINASE YPDA"/>
    <property type="match status" value="1"/>
</dbReference>